<dbReference type="EMBL" id="JAPAAF010000017">
    <property type="protein sequence ID" value="MCW0483494.1"/>
    <property type="molecule type" value="Genomic_DNA"/>
</dbReference>
<dbReference type="RefSeq" id="WP_282592095.1">
    <property type="nucleotide sequence ID" value="NZ_JAPAAF010000017.1"/>
</dbReference>
<reference evidence="1" key="1">
    <citation type="submission" date="2022-10" db="EMBL/GenBank/DDBJ databases">
        <title>Gaoshiqiia sediminis gen. nov., sp. nov., isolated from coastal sediment.</title>
        <authorList>
            <person name="Yu W.X."/>
            <person name="Mu D.S."/>
            <person name="Du J.Z."/>
            <person name="Liang Y.Q."/>
        </authorList>
    </citation>
    <scope>NUCLEOTIDE SEQUENCE</scope>
    <source>
        <strain evidence="1">A06</strain>
    </source>
</reference>
<comment type="caution">
    <text evidence="1">The sequence shown here is derived from an EMBL/GenBank/DDBJ whole genome shotgun (WGS) entry which is preliminary data.</text>
</comment>
<evidence type="ECO:0000313" key="1">
    <source>
        <dbReference type="EMBL" id="MCW0483494.1"/>
    </source>
</evidence>
<proteinExistence type="predicted"/>
<keyword evidence="2" id="KW-1185">Reference proteome</keyword>
<gene>
    <name evidence="1" type="ORF">N2K84_12190</name>
</gene>
<organism evidence="1 2">
    <name type="scientific">Gaoshiqia sediminis</name>
    <dbReference type="NCBI Taxonomy" id="2986998"/>
    <lineage>
        <taxon>Bacteria</taxon>
        <taxon>Pseudomonadati</taxon>
        <taxon>Bacteroidota</taxon>
        <taxon>Bacteroidia</taxon>
        <taxon>Marinilabiliales</taxon>
        <taxon>Prolixibacteraceae</taxon>
        <taxon>Gaoshiqia</taxon>
    </lineage>
</organism>
<dbReference type="Proteomes" id="UP001163821">
    <property type="component" value="Unassembled WGS sequence"/>
</dbReference>
<evidence type="ECO:0000313" key="2">
    <source>
        <dbReference type="Proteomes" id="UP001163821"/>
    </source>
</evidence>
<dbReference type="AlphaFoldDB" id="A0AA41Y4W5"/>
<accession>A0AA41Y4W5</accession>
<protein>
    <submittedName>
        <fullName evidence="1">Uncharacterized protein</fullName>
    </submittedName>
</protein>
<sequence>MTKIEYAQQAIKHLANIITGFESTKWLGDMDLTLFPELSDNDANKILELRVVMDDLIEYYGTLSMSLVSFLESNGVDPYPLDSEWWELKANREWAKRWGIKRAPWYIRIFDKSK</sequence>
<name>A0AA41Y4W5_9BACT</name>